<dbReference type="SMART" id="SM00732">
    <property type="entry name" value="YqgFc"/>
    <property type="match status" value="1"/>
</dbReference>
<dbReference type="Gene3D" id="1.10.150.310">
    <property type="entry name" value="Tex RuvX-like domain-like"/>
    <property type="match status" value="1"/>
</dbReference>
<dbReference type="InterPro" id="IPR010994">
    <property type="entry name" value="RuvA_2-like"/>
</dbReference>
<dbReference type="Pfam" id="PF12836">
    <property type="entry name" value="HHH_3"/>
    <property type="match status" value="1"/>
</dbReference>
<accession>A0A3N0I0G5</accession>
<dbReference type="InterPro" id="IPR032639">
    <property type="entry name" value="Tex_YqgF"/>
</dbReference>
<dbReference type="Gene3D" id="2.40.50.140">
    <property type="entry name" value="Nucleic acid-binding proteins"/>
    <property type="match status" value="1"/>
</dbReference>
<dbReference type="GO" id="GO:0006139">
    <property type="term" value="P:nucleobase-containing compound metabolic process"/>
    <property type="evidence" value="ECO:0007669"/>
    <property type="project" value="InterPro"/>
</dbReference>
<dbReference type="Pfam" id="PF09371">
    <property type="entry name" value="Tex_N"/>
    <property type="match status" value="1"/>
</dbReference>
<dbReference type="GO" id="GO:0003729">
    <property type="term" value="F:mRNA binding"/>
    <property type="evidence" value="ECO:0007669"/>
    <property type="project" value="TreeGrafter"/>
</dbReference>
<dbReference type="CDD" id="cd05685">
    <property type="entry name" value="S1_Tex"/>
    <property type="match status" value="1"/>
</dbReference>
<dbReference type="FunFam" id="2.40.50.140:FF:000051">
    <property type="entry name" value="RNA-binding transcriptional accessory protein"/>
    <property type="match status" value="1"/>
</dbReference>
<dbReference type="EMBL" id="RJQC01000002">
    <property type="protein sequence ID" value="RNM30484.1"/>
    <property type="molecule type" value="Genomic_DNA"/>
</dbReference>
<dbReference type="FunFam" id="1.10.150.310:FF:000002">
    <property type="entry name" value="Putative transcription modulator/accessory protein"/>
    <property type="match status" value="1"/>
</dbReference>
<dbReference type="SUPFAM" id="SSF53098">
    <property type="entry name" value="Ribonuclease H-like"/>
    <property type="match status" value="1"/>
</dbReference>
<dbReference type="RefSeq" id="WP_128520394.1">
    <property type="nucleotide sequence ID" value="NZ_RJQC01000002.1"/>
</dbReference>
<dbReference type="Pfam" id="PF00575">
    <property type="entry name" value="S1"/>
    <property type="match status" value="1"/>
</dbReference>
<evidence type="ECO:0000259" key="1">
    <source>
        <dbReference type="PROSITE" id="PS50126"/>
    </source>
</evidence>
<dbReference type="AlphaFoldDB" id="A0A3N0I0G5"/>
<dbReference type="OrthoDB" id="9804714at2"/>
<dbReference type="Pfam" id="PF17674">
    <property type="entry name" value="HHH_9"/>
    <property type="match status" value="1"/>
</dbReference>
<dbReference type="InterPro" id="IPR012340">
    <property type="entry name" value="NA-bd_OB-fold"/>
</dbReference>
<dbReference type="SUPFAM" id="SSF50249">
    <property type="entry name" value="Nucleic acid-binding proteins"/>
    <property type="match status" value="1"/>
</dbReference>
<dbReference type="PANTHER" id="PTHR10724:SF10">
    <property type="entry name" value="S1 RNA-BINDING DOMAIN-CONTAINING PROTEIN 1"/>
    <property type="match status" value="1"/>
</dbReference>
<dbReference type="SUPFAM" id="SSF158832">
    <property type="entry name" value="Tex N-terminal region-like"/>
    <property type="match status" value="1"/>
</dbReference>
<dbReference type="Gene3D" id="1.10.3500.10">
    <property type="entry name" value="Tex N-terminal region-like"/>
    <property type="match status" value="1"/>
</dbReference>
<dbReference type="FunFam" id="1.10.10.650:FF:000001">
    <property type="entry name" value="S1 RNA-binding domain 1"/>
    <property type="match status" value="1"/>
</dbReference>
<dbReference type="InterPro" id="IPR023323">
    <property type="entry name" value="Tex-like_dom_sf"/>
</dbReference>
<dbReference type="GO" id="GO:0003735">
    <property type="term" value="F:structural constituent of ribosome"/>
    <property type="evidence" value="ECO:0007669"/>
    <property type="project" value="TreeGrafter"/>
</dbReference>
<dbReference type="InterPro" id="IPR018974">
    <property type="entry name" value="Tex-like_N"/>
</dbReference>
<dbReference type="InterPro" id="IPR044146">
    <property type="entry name" value="S1_Tex"/>
</dbReference>
<dbReference type="InterPro" id="IPR023319">
    <property type="entry name" value="Tex-like_HTH_dom_sf"/>
</dbReference>
<dbReference type="PANTHER" id="PTHR10724">
    <property type="entry name" value="30S RIBOSOMAL PROTEIN S1"/>
    <property type="match status" value="1"/>
</dbReference>
<dbReference type="GO" id="GO:0006412">
    <property type="term" value="P:translation"/>
    <property type="evidence" value="ECO:0007669"/>
    <property type="project" value="TreeGrafter"/>
</dbReference>
<evidence type="ECO:0000313" key="2">
    <source>
        <dbReference type="EMBL" id="RNM30484.1"/>
    </source>
</evidence>
<dbReference type="InterPro" id="IPR003029">
    <property type="entry name" value="S1_domain"/>
</dbReference>
<dbReference type="InterPro" id="IPR012337">
    <property type="entry name" value="RNaseH-like_sf"/>
</dbReference>
<dbReference type="InterPro" id="IPR055179">
    <property type="entry name" value="Tex-like_central_region"/>
</dbReference>
<dbReference type="SUPFAM" id="SSF47781">
    <property type="entry name" value="RuvA domain 2-like"/>
    <property type="match status" value="2"/>
</dbReference>
<dbReference type="InterPro" id="IPR037027">
    <property type="entry name" value="YqgF/RNaseH-like_dom_sf"/>
</dbReference>
<keyword evidence="3" id="KW-1185">Reference proteome</keyword>
<dbReference type="Proteomes" id="UP000276568">
    <property type="component" value="Unassembled WGS sequence"/>
</dbReference>
<dbReference type="Gene3D" id="3.30.420.140">
    <property type="entry name" value="YqgF/RNase H-like domain"/>
    <property type="match status" value="1"/>
</dbReference>
<dbReference type="InterPro" id="IPR041692">
    <property type="entry name" value="HHH_9"/>
</dbReference>
<dbReference type="InterPro" id="IPR006641">
    <property type="entry name" value="YqgF/RNaseH-like_dom"/>
</dbReference>
<sequence>MDIEIIGTIASQLGIQPKQVEAVLTLLEEGSTVPFIARYRKERTGNLDEEQIRVIEEQYTYRQNVEKRKEEVLHRIETVGSLTPEIKASVMACTKLAEIEEIYRPYKQKKKTRAGIAISHGLKPLAERILSCPRDWKEEDIDAYLNEDVTDRQAALQGAMDILAQQFSEDSALRDTIFTSMMKYGRIETQIKKDAEDEKKIYRMYYDFSCRVDRVANHQIMAINRAEKEKVITVHVTCNEDYLHNWAHRHFIRYRNNPCATYIDQAVQDSLKRLAIPSLERLVRSQLTERAQKSSMDVFSMNLEKLLLQAPLKDKTIMGFDPAFRTGCKLAIIDPSGKALCVDVIYPHKPNQKIAEAKRKFVQLCTDYHVDIVAIGNGTASRESEAFVADVIKEYHLPVVYSIVSEAGASVYSASKLAIAEFPDLHVEQRSAISIARRLLDPLSELIKIDPQSIGVGQYQHDLPQKELKERLHFVVEKAVNRVGVNINTASVSLLENVSGLSRAMAQSIVSYREENGWITNRNQIKKIPKIGPKSFEQSAGFLRIESGDEPLDRTSIHPESYALARQLLKQLKLTTSDMGTPKAKAAIEKANDSLYKGDDYTIRDICEAIMQPLRDYRENSAGPILKKDVLTMEDLHVGDQLEGVVRNVVDFGAFVDIGLHEDGLVHISKMAHHRVNHPSEIVSVGDIVTVWVYHIDEEKGKVQLSLVQPR</sequence>
<evidence type="ECO:0000313" key="3">
    <source>
        <dbReference type="Proteomes" id="UP000276568"/>
    </source>
</evidence>
<dbReference type="PROSITE" id="PS50126">
    <property type="entry name" value="S1"/>
    <property type="match status" value="1"/>
</dbReference>
<dbReference type="Gene3D" id="1.10.10.650">
    <property type="entry name" value="RuvA domain 2-like"/>
    <property type="match status" value="1"/>
</dbReference>
<name>A0A3N0I0G5_9FIRM</name>
<organism evidence="2 3">
    <name type="scientific">Absicoccus porci</name>
    <dbReference type="NCBI Taxonomy" id="2486576"/>
    <lineage>
        <taxon>Bacteria</taxon>
        <taxon>Bacillati</taxon>
        <taxon>Bacillota</taxon>
        <taxon>Erysipelotrichia</taxon>
        <taxon>Erysipelotrichales</taxon>
        <taxon>Erysipelotrichaceae</taxon>
        <taxon>Absicoccus</taxon>
    </lineage>
</organism>
<dbReference type="Pfam" id="PF16921">
    <property type="entry name" value="Tex_YqgF"/>
    <property type="match status" value="1"/>
</dbReference>
<dbReference type="SMART" id="SM00316">
    <property type="entry name" value="S1"/>
    <property type="match status" value="1"/>
</dbReference>
<dbReference type="InterPro" id="IPR050437">
    <property type="entry name" value="Ribos_protein_bS1-like"/>
</dbReference>
<comment type="caution">
    <text evidence="2">The sequence shown here is derived from an EMBL/GenBank/DDBJ whole genome shotgun (WGS) entry which is preliminary data.</text>
</comment>
<dbReference type="Pfam" id="PF22706">
    <property type="entry name" value="Tex_central_region"/>
    <property type="match status" value="1"/>
</dbReference>
<gene>
    <name evidence="2" type="ORF">EDX97_06760</name>
</gene>
<proteinExistence type="predicted"/>
<protein>
    <submittedName>
        <fullName evidence="2">RNA-binding transcriptional accessory protein</fullName>
    </submittedName>
</protein>
<reference evidence="2 3" key="1">
    <citation type="submission" date="2018-11" db="EMBL/GenBank/DDBJ databases">
        <title>Clostridium sp. nov., a member of the family Erysipelotrichaceae isolated from pig faeces.</title>
        <authorList>
            <person name="Chang Y.-H."/>
        </authorList>
    </citation>
    <scope>NUCLEOTIDE SEQUENCE [LARGE SCALE GENOMIC DNA]</scope>
    <source>
        <strain evidence="2 3">YH-panp20</strain>
    </source>
</reference>
<feature type="domain" description="S1 motif" evidence="1">
    <location>
        <begin position="639"/>
        <end position="708"/>
    </location>
</feature>
<dbReference type="GO" id="GO:0005737">
    <property type="term" value="C:cytoplasm"/>
    <property type="evidence" value="ECO:0007669"/>
    <property type="project" value="UniProtKB-ARBA"/>
</dbReference>
<dbReference type="FunFam" id="3.30.420.140:FF:000001">
    <property type="entry name" value="RNA-binding transcriptional accessory protein"/>
    <property type="match status" value="1"/>
</dbReference>